<feature type="non-terminal residue" evidence="1">
    <location>
        <position position="90"/>
    </location>
</feature>
<reference evidence="1" key="1">
    <citation type="submission" date="2018-05" db="EMBL/GenBank/DDBJ databases">
        <authorList>
            <person name="Lanie J.A."/>
            <person name="Ng W.-L."/>
            <person name="Kazmierczak K.M."/>
            <person name="Andrzejewski T.M."/>
            <person name="Davidsen T.M."/>
            <person name="Wayne K.J."/>
            <person name="Tettelin H."/>
            <person name="Glass J.I."/>
            <person name="Rusch D."/>
            <person name="Podicherti R."/>
            <person name="Tsui H.-C.T."/>
            <person name="Winkler M.E."/>
        </authorList>
    </citation>
    <scope>NUCLEOTIDE SEQUENCE</scope>
</reference>
<gene>
    <name evidence="1" type="ORF">METZ01_LOCUS490350</name>
</gene>
<protein>
    <recommendedName>
        <fullName evidence="2">ABM domain-containing protein</fullName>
    </recommendedName>
</protein>
<evidence type="ECO:0000313" key="1">
    <source>
        <dbReference type="EMBL" id="SVE37496.1"/>
    </source>
</evidence>
<organism evidence="1">
    <name type="scientific">marine metagenome</name>
    <dbReference type="NCBI Taxonomy" id="408172"/>
    <lineage>
        <taxon>unclassified sequences</taxon>
        <taxon>metagenomes</taxon>
        <taxon>ecological metagenomes</taxon>
    </lineage>
</organism>
<accession>A0A383CYW3</accession>
<dbReference type="EMBL" id="UINC01212947">
    <property type="protein sequence ID" value="SVE37496.1"/>
    <property type="molecule type" value="Genomic_DNA"/>
</dbReference>
<dbReference type="AlphaFoldDB" id="A0A383CYW3"/>
<sequence>MYLRVTTYGFDESRFDEFLVKADATLRDDLKAVAGLESVHSCRIGEGQGMIVASYDSEASAVAAQPRIQAIFGEMAEFMTSPPEVKEGNA</sequence>
<evidence type="ECO:0008006" key="2">
    <source>
        <dbReference type="Google" id="ProtNLM"/>
    </source>
</evidence>
<name>A0A383CYW3_9ZZZZ</name>
<proteinExistence type="predicted"/>